<protein>
    <submittedName>
        <fullName evidence="1">Uncharacterized protein</fullName>
    </submittedName>
</protein>
<dbReference type="Proteomes" id="UP000814140">
    <property type="component" value="Unassembled WGS sequence"/>
</dbReference>
<sequence>MTATSTGEKFAGRTNAAWYGVQTTHFCIMRASGIAHPLLSVEGGKIQDHMSRCELAIQGASRARRSKLPSLSGYKLSRGMGHVTIRRDPMPPFQRLRRWLCLLITLILTIFTGSFDSSRYSISSSSLHSTSQTILSPVLISSLSSRTTSPSQSIPMRGMKREAEGLTKTFTSPPMKSRKIHRRGTAHSTSRSTYRHTTMRLTFDDATDASSDLPISATTPVDAGPTSAFSPSSENAKLASENPSSCDVQSTRPILLLDAGKGASMWADETQDLLRTIGGTSASGFAYLGDGARSLDMAASASAKWAEEALDVLGMIGSAGAGARPSAYAGSHVGPLHTSLEMFLVGRSVWWSSPIWTLSDGNDEVGSDGM</sequence>
<organism evidence="1 2">
    <name type="scientific">Artomyces pyxidatus</name>
    <dbReference type="NCBI Taxonomy" id="48021"/>
    <lineage>
        <taxon>Eukaryota</taxon>
        <taxon>Fungi</taxon>
        <taxon>Dikarya</taxon>
        <taxon>Basidiomycota</taxon>
        <taxon>Agaricomycotina</taxon>
        <taxon>Agaricomycetes</taxon>
        <taxon>Russulales</taxon>
        <taxon>Auriscalpiaceae</taxon>
        <taxon>Artomyces</taxon>
    </lineage>
</organism>
<gene>
    <name evidence="1" type="ORF">BV25DRAFT_1842690</name>
</gene>
<accession>A0ACB8SHY8</accession>
<reference evidence="1" key="2">
    <citation type="journal article" date="2022" name="New Phytol.">
        <title>Evolutionary transition to the ectomycorrhizal habit in the genomes of a hyperdiverse lineage of mushroom-forming fungi.</title>
        <authorList>
            <person name="Looney B."/>
            <person name="Miyauchi S."/>
            <person name="Morin E."/>
            <person name="Drula E."/>
            <person name="Courty P.E."/>
            <person name="Kohler A."/>
            <person name="Kuo A."/>
            <person name="LaButti K."/>
            <person name="Pangilinan J."/>
            <person name="Lipzen A."/>
            <person name="Riley R."/>
            <person name="Andreopoulos W."/>
            <person name="He G."/>
            <person name="Johnson J."/>
            <person name="Nolan M."/>
            <person name="Tritt A."/>
            <person name="Barry K.W."/>
            <person name="Grigoriev I.V."/>
            <person name="Nagy L.G."/>
            <person name="Hibbett D."/>
            <person name="Henrissat B."/>
            <person name="Matheny P.B."/>
            <person name="Labbe J."/>
            <person name="Martin F.M."/>
        </authorList>
    </citation>
    <scope>NUCLEOTIDE SEQUENCE</scope>
    <source>
        <strain evidence="1">HHB10654</strain>
    </source>
</reference>
<comment type="caution">
    <text evidence="1">The sequence shown here is derived from an EMBL/GenBank/DDBJ whole genome shotgun (WGS) entry which is preliminary data.</text>
</comment>
<dbReference type="EMBL" id="MU277277">
    <property type="protein sequence ID" value="KAI0055847.1"/>
    <property type="molecule type" value="Genomic_DNA"/>
</dbReference>
<proteinExistence type="predicted"/>
<reference evidence="1" key="1">
    <citation type="submission" date="2021-03" db="EMBL/GenBank/DDBJ databases">
        <authorList>
            <consortium name="DOE Joint Genome Institute"/>
            <person name="Ahrendt S."/>
            <person name="Looney B.P."/>
            <person name="Miyauchi S."/>
            <person name="Morin E."/>
            <person name="Drula E."/>
            <person name="Courty P.E."/>
            <person name="Chicoki N."/>
            <person name="Fauchery L."/>
            <person name="Kohler A."/>
            <person name="Kuo A."/>
            <person name="Labutti K."/>
            <person name="Pangilinan J."/>
            <person name="Lipzen A."/>
            <person name="Riley R."/>
            <person name="Andreopoulos W."/>
            <person name="He G."/>
            <person name="Johnson J."/>
            <person name="Barry K.W."/>
            <person name="Grigoriev I.V."/>
            <person name="Nagy L."/>
            <person name="Hibbett D."/>
            <person name="Henrissat B."/>
            <person name="Matheny P.B."/>
            <person name="Labbe J."/>
            <person name="Martin F."/>
        </authorList>
    </citation>
    <scope>NUCLEOTIDE SEQUENCE</scope>
    <source>
        <strain evidence="1">HHB10654</strain>
    </source>
</reference>
<name>A0ACB8SHY8_9AGAM</name>
<evidence type="ECO:0000313" key="2">
    <source>
        <dbReference type="Proteomes" id="UP000814140"/>
    </source>
</evidence>
<evidence type="ECO:0000313" key="1">
    <source>
        <dbReference type="EMBL" id="KAI0055847.1"/>
    </source>
</evidence>
<keyword evidence="2" id="KW-1185">Reference proteome</keyword>